<name>A0A1Y2HK76_9FUNG</name>
<dbReference type="PANTHER" id="PTHR22880:SF225">
    <property type="entry name" value="BROMODOMAIN-CONTAINING PROTEIN BET-1-RELATED"/>
    <property type="match status" value="1"/>
</dbReference>
<evidence type="ECO:0000313" key="4">
    <source>
        <dbReference type="EMBL" id="ORZ34966.1"/>
    </source>
</evidence>
<sequence>DAEQRVLLRAIRQVKKLKCAEPFATPFDWFGQKLMDYPKTISRPMDLSLIEGKLVGHKYSSAKDVRADMELIVKNCKQFFGDKHKYTSMVNKMATSF</sequence>
<dbReference type="SMART" id="SM00297">
    <property type="entry name" value="BROMO"/>
    <property type="match status" value="1"/>
</dbReference>
<dbReference type="SUPFAM" id="SSF47370">
    <property type="entry name" value="Bromodomain"/>
    <property type="match status" value="1"/>
</dbReference>
<feature type="non-terminal residue" evidence="4">
    <location>
        <position position="97"/>
    </location>
</feature>
<dbReference type="Pfam" id="PF00439">
    <property type="entry name" value="Bromodomain"/>
    <property type="match status" value="1"/>
</dbReference>
<dbReference type="EMBL" id="MCFL01000025">
    <property type="protein sequence ID" value="ORZ34966.1"/>
    <property type="molecule type" value="Genomic_DNA"/>
</dbReference>
<dbReference type="GO" id="GO:0006338">
    <property type="term" value="P:chromatin remodeling"/>
    <property type="evidence" value="ECO:0007669"/>
    <property type="project" value="TreeGrafter"/>
</dbReference>
<evidence type="ECO:0000259" key="3">
    <source>
        <dbReference type="PROSITE" id="PS50014"/>
    </source>
</evidence>
<dbReference type="OrthoDB" id="784962at2759"/>
<reference evidence="4 5" key="1">
    <citation type="submission" date="2016-07" db="EMBL/GenBank/DDBJ databases">
        <title>Pervasive Adenine N6-methylation of Active Genes in Fungi.</title>
        <authorList>
            <consortium name="DOE Joint Genome Institute"/>
            <person name="Mondo S.J."/>
            <person name="Dannebaum R.O."/>
            <person name="Kuo R.C."/>
            <person name="Labutti K."/>
            <person name="Haridas S."/>
            <person name="Kuo A."/>
            <person name="Salamov A."/>
            <person name="Ahrendt S.R."/>
            <person name="Lipzen A."/>
            <person name="Sullivan W."/>
            <person name="Andreopoulos W.B."/>
            <person name="Clum A."/>
            <person name="Lindquist E."/>
            <person name="Daum C."/>
            <person name="Ramamoorthy G.K."/>
            <person name="Gryganskyi A."/>
            <person name="Culley D."/>
            <person name="Magnuson J.K."/>
            <person name="James T.Y."/>
            <person name="O'Malley M.A."/>
            <person name="Stajich J.E."/>
            <person name="Spatafora J.W."/>
            <person name="Visel A."/>
            <person name="Grigoriev I.V."/>
        </authorList>
    </citation>
    <scope>NUCLEOTIDE SEQUENCE [LARGE SCALE GENOMIC DNA]</scope>
    <source>
        <strain evidence="4 5">PL171</strain>
    </source>
</reference>
<dbReference type="GO" id="GO:0005634">
    <property type="term" value="C:nucleus"/>
    <property type="evidence" value="ECO:0007669"/>
    <property type="project" value="TreeGrafter"/>
</dbReference>
<dbReference type="InterPro" id="IPR036427">
    <property type="entry name" value="Bromodomain-like_sf"/>
</dbReference>
<dbReference type="STRING" id="765915.A0A1Y2HK76"/>
<keyword evidence="5" id="KW-1185">Reference proteome</keyword>
<dbReference type="AlphaFoldDB" id="A0A1Y2HK76"/>
<dbReference type="PROSITE" id="PS50014">
    <property type="entry name" value="BROMODOMAIN_2"/>
    <property type="match status" value="1"/>
</dbReference>
<evidence type="ECO:0000256" key="1">
    <source>
        <dbReference type="ARBA" id="ARBA00023117"/>
    </source>
</evidence>
<protein>
    <submittedName>
        <fullName evidence="4">Bromodomain-containing protein</fullName>
    </submittedName>
</protein>
<feature type="non-terminal residue" evidence="4">
    <location>
        <position position="1"/>
    </location>
</feature>
<dbReference type="PRINTS" id="PR00503">
    <property type="entry name" value="BROMODOMAIN"/>
</dbReference>
<comment type="caution">
    <text evidence="4">The sequence shown here is derived from an EMBL/GenBank/DDBJ whole genome shotgun (WGS) entry which is preliminary data.</text>
</comment>
<evidence type="ECO:0000313" key="5">
    <source>
        <dbReference type="Proteomes" id="UP000193411"/>
    </source>
</evidence>
<organism evidence="4 5">
    <name type="scientific">Catenaria anguillulae PL171</name>
    <dbReference type="NCBI Taxonomy" id="765915"/>
    <lineage>
        <taxon>Eukaryota</taxon>
        <taxon>Fungi</taxon>
        <taxon>Fungi incertae sedis</taxon>
        <taxon>Blastocladiomycota</taxon>
        <taxon>Blastocladiomycetes</taxon>
        <taxon>Blastocladiales</taxon>
        <taxon>Catenariaceae</taxon>
        <taxon>Catenaria</taxon>
    </lineage>
</organism>
<dbReference type="GO" id="GO:0000785">
    <property type="term" value="C:chromatin"/>
    <property type="evidence" value="ECO:0007669"/>
    <property type="project" value="TreeGrafter"/>
</dbReference>
<dbReference type="InterPro" id="IPR050935">
    <property type="entry name" value="Bromo_chromatin_reader"/>
</dbReference>
<keyword evidence="1 2" id="KW-0103">Bromodomain</keyword>
<dbReference type="GO" id="GO:0006355">
    <property type="term" value="P:regulation of DNA-templated transcription"/>
    <property type="evidence" value="ECO:0007669"/>
    <property type="project" value="TreeGrafter"/>
</dbReference>
<dbReference type="Proteomes" id="UP000193411">
    <property type="component" value="Unassembled WGS sequence"/>
</dbReference>
<proteinExistence type="predicted"/>
<feature type="domain" description="Bromo" evidence="3">
    <location>
        <begin position="15"/>
        <end position="87"/>
    </location>
</feature>
<evidence type="ECO:0000256" key="2">
    <source>
        <dbReference type="PROSITE-ProRule" id="PRU00035"/>
    </source>
</evidence>
<dbReference type="Gene3D" id="1.20.920.10">
    <property type="entry name" value="Bromodomain-like"/>
    <property type="match status" value="1"/>
</dbReference>
<gene>
    <name evidence="4" type="ORF">BCR44DRAFT_106352</name>
</gene>
<dbReference type="InterPro" id="IPR001487">
    <property type="entry name" value="Bromodomain"/>
</dbReference>
<accession>A0A1Y2HK76</accession>
<dbReference type="PANTHER" id="PTHR22880">
    <property type="entry name" value="FALZ-RELATED BROMODOMAIN-CONTAINING PROTEINS"/>
    <property type="match status" value="1"/>
</dbReference>